<organism evidence="1 2">
    <name type="scientific">Salinirubellus salinus</name>
    <dbReference type="NCBI Taxonomy" id="1364945"/>
    <lineage>
        <taxon>Archaea</taxon>
        <taxon>Methanobacteriati</taxon>
        <taxon>Methanobacteriota</taxon>
        <taxon>Stenosarchaea group</taxon>
        <taxon>Halobacteria</taxon>
        <taxon>Halobacteriales</taxon>
        <taxon>Natronomonadaceae</taxon>
        <taxon>Salinirubellus</taxon>
    </lineage>
</organism>
<protein>
    <submittedName>
        <fullName evidence="1">Uncharacterized protein</fullName>
    </submittedName>
</protein>
<reference evidence="1" key="1">
    <citation type="submission" date="2022-09" db="EMBL/GenBank/DDBJ databases">
        <title>Diverse halophilic archaea isolated from saline environments.</title>
        <authorList>
            <person name="Cui H.-L."/>
        </authorList>
    </citation>
    <scope>NUCLEOTIDE SEQUENCE</scope>
    <source>
        <strain evidence="1">ZS-35-S2</strain>
    </source>
</reference>
<accession>A0A9E7R3M9</accession>
<name>A0A9E7R3M9_9EURY</name>
<proteinExistence type="predicted"/>
<evidence type="ECO:0000313" key="1">
    <source>
        <dbReference type="EMBL" id="UWM55032.1"/>
    </source>
</evidence>
<dbReference type="RefSeq" id="WP_260594084.1">
    <property type="nucleotide sequence ID" value="NZ_CP104003.1"/>
</dbReference>
<sequence length="90" mass="9540">MLTVELTVDDITGTLLDAIDDVAGVRSIAVDGTTLTVHFDGADTTPIRRAVESVGAAVLTFSQRATRTFDPAELERTEDPFDIGSTIGET</sequence>
<dbReference type="AlphaFoldDB" id="A0A9E7R3M9"/>
<dbReference type="Proteomes" id="UP001057580">
    <property type="component" value="Chromosome"/>
</dbReference>
<dbReference type="GeneID" id="74941123"/>
<keyword evidence="2" id="KW-1185">Reference proteome</keyword>
<gene>
    <name evidence="1" type="ORF">N0B31_01835</name>
</gene>
<evidence type="ECO:0000313" key="2">
    <source>
        <dbReference type="Proteomes" id="UP001057580"/>
    </source>
</evidence>
<dbReference type="KEGG" id="ssai:N0B31_01835"/>
<dbReference type="EMBL" id="CP104003">
    <property type="protein sequence ID" value="UWM55032.1"/>
    <property type="molecule type" value="Genomic_DNA"/>
</dbReference>